<sequence length="428" mass="46595">MGAEEEKACGSATAAVTEGEVVEPMALLDEYWFFHNALERRRRPPPRILPPTLPPSEAKEDVGSHHEDSITRRPSGIDGKPARKLLRAPSMPSYRTRQEESSDTACPRRKVADGGNALVRAPSPPAYCDDRDEATPRDGRDRSRTPRSSKPRHCSSSCDDQRRPQPASGIPTVKRLEGGSQQSQVFRQPNTPLQRSELHEIYPREDVEKLQRPGVLRGPRIQGPGLRLRQGSIQRGPRGRDSRPARRPELRRRPWPRPSAVSLGSMVGGEISTAEAGVGGEEVCCRHEGAAPVLGEGSGLQRQAGVLTGDLTDPPMHGEAVRFMVSATNICFGIRDCTREGASSTSAARKEEPAAVREPRPEDPPVPLPPVGLIPPEHLRIELGRVKGEDDPAGGETRDVGSEDGLQAHRQQAQEGGRPPSQVPPSDR</sequence>
<feature type="compositionally biased region" description="Polar residues" evidence="1">
    <location>
        <begin position="179"/>
        <end position="194"/>
    </location>
</feature>
<feature type="compositionally biased region" description="Basic and acidic residues" evidence="1">
    <location>
        <begin position="238"/>
        <end position="252"/>
    </location>
</feature>
<feature type="region of interest" description="Disordered" evidence="1">
    <location>
        <begin position="340"/>
        <end position="428"/>
    </location>
</feature>
<reference evidence="2 3" key="1">
    <citation type="journal article" date="2014" name="Agronomy (Basel)">
        <title>A Draft Genome Sequence for Ensete ventricosum, the Drought-Tolerant Tree Against Hunger.</title>
        <authorList>
            <person name="Harrison J."/>
            <person name="Moore K.A."/>
            <person name="Paszkiewicz K."/>
            <person name="Jones T."/>
            <person name="Grant M."/>
            <person name="Ambacheew D."/>
            <person name="Muzemil S."/>
            <person name="Studholme D.J."/>
        </authorList>
    </citation>
    <scope>NUCLEOTIDE SEQUENCE [LARGE SCALE GENOMIC DNA]</scope>
</reference>
<feature type="compositionally biased region" description="Basic and acidic residues" evidence="1">
    <location>
        <begin position="377"/>
        <end position="401"/>
    </location>
</feature>
<feature type="compositionally biased region" description="Pro residues" evidence="1">
    <location>
        <begin position="364"/>
        <end position="373"/>
    </location>
</feature>
<evidence type="ECO:0000313" key="2">
    <source>
        <dbReference type="EMBL" id="RRT35764.1"/>
    </source>
</evidence>
<gene>
    <name evidence="2" type="ORF">B296_00030806</name>
</gene>
<dbReference type="PANTHER" id="PTHR33785:SF5">
    <property type="entry name" value="SERINE_ARGININE REPETITIVE MATRIX PROTEIN"/>
    <property type="match status" value="1"/>
</dbReference>
<dbReference type="AlphaFoldDB" id="A0A426X8G9"/>
<dbReference type="EMBL" id="AMZH03024563">
    <property type="protein sequence ID" value="RRT35764.1"/>
    <property type="molecule type" value="Genomic_DNA"/>
</dbReference>
<proteinExistence type="predicted"/>
<dbReference type="Proteomes" id="UP000287651">
    <property type="component" value="Unassembled WGS sequence"/>
</dbReference>
<feature type="compositionally biased region" description="Basic and acidic residues" evidence="1">
    <location>
        <begin position="133"/>
        <end position="144"/>
    </location>
</feature>
<feature type="compositionally biased region" description="Basic and acidic residues" evidence="1">
    <location>
        <begin position="57"/>
        <end position="71"/>
    </location>
</feature>
<comment type="caution">
    <text evidence="2">The sequence shown here is derived from an EMBL/GenBank/DDBJ whole genome shotgun (WGS) entry which is preliminary data.</text>
</comment>
<feature type="region of interest" description="Disordered" evidence="1">
    <location>
        <begin position="40"/>
        <end position="264"/>
    </location>
</feature>
<feature type="compositionally biased region" description="Basic and acidic residues" evidence="1">
    <location>
        <begin position="348"/>
        <end position="363"/>
    </location>
</feature>
<name>A0A426X8G9_ENSVE</name>
<accession>A0A426X8G9</accession>
<protein>
    <submittedName>
        <fullName evidence="2">Uncharacterized protein</fullName>
    </submittedName>
</protein>
<dbReference type="PANTHER" id="PTHR33785">
    <property type="entry name" value="OS06G0550800 PROTEIN"/>
    <property type="match status" value="1"/>
</dbReference>
<feature type="compositionally biased region" description="Basic and acidic residues" evidence="1">
    <location>
        <begin position="196"/>
        <end position="211"/>
    </location>
</feature>
<organism evidence="2 3">
    <name type="scientific">Ensete ventricosum</name>
    <name type="common">Abyssinian banana</name>
    <name type="synonym">Musa ensete</name>
    <dbReference type="NCBI Taxonomy" id="4639"/>
    <lineage>
        <taxon>Eukaryota</taxon>
        <taxon>Viridiplantae</taxon>
        <taxon>Streptophyta</taxon>
        <taxon>Embryophyta</taxon>
        <taxon>Tracheophyta</taxon>
        <taxon>Spermatophyta</taxon>
        <taxon>Magnoliopsida</taxon>
        <taxon>Liliopsida</taxon>
        <taxon>Zingiberales</taxon>
        <taxon>Musaceae</taxon>
        <taxon>Ensete</taxon>
    </lineage>
</organism>
<evidence type="ECO:0000256" key="1">
    <source>
        <dbReference type="SAM" id="MobiDB-lite"/>
    </source>
</evidence>
<evidence type="ECO:0000313" key="3">
    <source>
        <dbReference type="Proteomes" id="UP000287651"/>
    </source>
</evidence>